<dbReference type="PANTHER" id="PTHR24220">
    <property type="entry name" value="IMPORT ATP-BINDING PROTEIN"/>
    <property type="match status" value="1"/>
</dbReference>
<dbReference type="InterPro" id="IPR017871">
    <property type="entry name" value="ABC_transporter-like_CS"/>
</dbReference>
<comment type="caution">
    <text evidence="6">The sequence shown here is derived from an EMBL/GenBank/DDBJ whole genome shotgun (WGS) entry which is preliminary data.</text>
</comment>
<dbReference type="InterPro" id="IPR017911">
    <property type="entry name" value="MacB-like_ATP-bd"/>
</dbReference>
<sequence length="349" mass="35039">MAVSGPAAIEAVDVSRTYQLDGVSVPALRGVSLTVAPGDYVAVVGPSGSGKSTLMHLLGGLDQPTGGRLVIGGRDVGALSAPELATLRNETIGFVFQAFHLLPRTSAVDNVALPLVYRGVGARQRRERAAAMLGRVGLGHRLDHRPNQLSGGEQQRVAIARALVTDPTVLLADEPTGNLDTVTGQAVLALLEQLNVESGVALVMVTHDNEVAARARRRIVMRDGVVVSDSASTVHDRPASGPVAAPDTLGAAPSAEPRSASGSGPGHPSGGSGGATGATGRLPRDPEADRRTPEVAGPGSGVDAADRPRPDADPAAGPGSGADAATRGASRVDAAGADRVGGERAGGAS</sequence>
<dbReference type="SMART" id="SM00382">
    <property type="entry name" value="AAA"/>
    <property type="match status" value="1"/>
</dbReference>
<keyword evidence="1" id="KW-0813">Transport</keyword>
<dbReference type="GO" id="GO:0022857">
    <property type="term" value="F:transmembrane transporter activity"/>
    <property type="evidence" value="ECO:0007669"/>
    <property type="project" value="TreeGrafter"/>
</dbReference>
<feature type="compositionally biased region" description="Basic and acidic residues" evidence="4">
    <location>
        <begin position="282"/>
        <end position="293"/>
    </location>
</feature>
<dbReference type="FunFam" id="3.40.50.300:FF:000032">
    <property type="entry name" value="Export ABC transporter ATP-binding protein"/>
    <property type="match status" value="1"/>
</dbReference>
<dbReference type="PROSITE" id="PS00211">
    <property type="entry name" value="ABC_TRANSPORTER_1"/>
    <property type="match status" value="1"/>
</dbReference>
<dbReference type="Pfam" id="PF00005">
    <property type="entry name" value="ABC_tran"/>
    <property type="match status" value="1"/>
</dbReference>
<dbReference type="Proteomes" id="UP000319927">
    <property type="component" value="Unassembled WGS sequence"/>
</dbReference>
<dbReference type="GO" id="GO:0098796">
    <property type="term" value="C:membrane protein complex"/>
    <property type="evidence" value="ECO:0007669"/>
    <property type="project" value="UniProtKB-ARBA"/>
</dbReference>
<evidence type="ECO:0000313" key="7">
    <source>
        <dbReference type="Proteomes" id="UP000319927"/>
    </source>
</evidence>
<evidence type="ECO:0000256" key="4">
    <source>
        <dbReference type="SAM" id="MobiDB-lite"/>
    </source>
</evidence>
<gene>
    <name evidence="6" type="ORF">FHX75_121728</name>
</gene>
<dbReference type="GO" id="GO:0016887">
    <property type="term" value="F:ATP hydrolysis activity"/>
    <property type="evidence" value="ECO:0007669"/>
    <property type="project" value="InterPro"/>
</dbReference>
<evidence type="ECO:0000256" key="3">
    <source>
        <dbReference type="ARBA" id="ARBA00022840"/>
    </source>
</evidence>
<dbReference type="InterPro" id="IPR003593">
    <property type="entry name" value="AAA+_ATPase"/>
</dbReference>
<feature type="compositionally biased region" description="Low complexity" evidence="4">
    <location>
        <begin position="313"/>
        <end position="325"/>
    </location>
</feature>
<dbReference type="InterPro" id="IPR015854">
    <property type="entry name" value="ABC_transpr_LolD-like"/>
</dbReference>
<name>A0A561WH35_9ACTN</name>
<dbReference type="GO" id="GO:0005886">
    <property type="term" value="C:plasma membrane"/>
    <property type="evidence" value="ECO:0007669"/>
    <property type="project" value="TreeGrafter"/>
</dbReference>
<keyword evidence="2" id="KW-0547">Nucleotide-binding</keyword>
<dbReference type="Gene3D" id="3.40.50.300">
    <property type="entry name" value="P-loop containing nucleotide triphosphate hydrolases"/>
    <property type="match status" value="1"/>
</dbReference>
<dbReference type="EMBL" id="VIXA01000002">
    <property type="protein sequence ID" value="TWG23181.1"/>
    <property type="molecule type" value="Genomic_DNA"/>
</dbReference>
<evidence type="ECO:0000313" key="6">
    <source>
        <dbReference type="EMBL" id="TWG23181.1"/>
    </source>
</evidence>
<accession>A0A561WH35</accession>
<evidence type="ECO:0000256" key="1">
    <source>
        <dbReference type="ARBA" id="ARBA00022448"/>
    </source>
</evidence>
<evidence type="ECO:0000259" key="5">
    <source>
        <dbReference type="PROSITE" id="PS50893"/>
    </source>
</evidence>
<keyword evidence="3 6" id="KW-0067">ATP-binding</keyword>
<dbReference type="CDD" id="cd03255">
    <property type="entry name" value="ABC_MJ0796_LolCDE_FtsE"/>
    <property type="match status" value="1"/>
</dbReference>
<dbReference type="InterPro" id="IPR027417">
    <property type="entry name" value="P-loop_NTPase"/>
</dbReference>
<organism evidence="6 7">
    <name type="scientific">Micromonospora palomenae</name>
    <dbReference type="NCBI Taxonomy" id="1461247"/>
    <lineage>
        <taxon>Bacteria</taxon>
        <taxon>Bacillati</taxon>
        <taxon>Actinomycetota</taxon>
        <taxon>Actinomycetes</taxon>
        <taxon>Micromonosporales</taxon>
        <taxon>Micromonosporaceae</taxon>
        <taxon>Micromonospora</taxon>
    </lineage>
</organism>
<dbReference type="SUPFAM" id="SSF52540">
    <property type="entry name" value="P-loop containing nucleoside triphosphate hydrolases"/>
    <property type="match status" value="1"/>
</dbReference>
<feature type="compositionally biased region" description="Gly residues" evidence="4">
    <location>
        <begin position="263"/>
        <end position="277"/>
    </location>
</feature>
<dbReference type="InterPro" id="IPR003439">
    <property type="entry name" value="ABC_transporter-like_ATP-bd"/>
</dbReference>
<feature type="domain" description="ABC transporter" evidence="5">
    <location>
        <begin position="9"/>
        <end position="248"/>
    </location>
</feature>
<dbReference type="PANTHER" id="PTHR24220:SF86">
    <property type="entry name" value="ABC TRANSPORTER ABCH.1"/>
    <property type="match status" value="1"/>
</dbReference>
<protein>
    <submittedName>
        <fullName evidence="6">Putative ABC transport system ATP-binding protein</fullName>
    </submittedName>
</protein>
<dbReference type="AlphaFoldDB" id="A0A561WH35"/>
<feature type="region of interest" description="Disordered" evidence="4">
    <location>
        <begin position="228"/>
        <end position="349"/>
    </location>
</feature>
<reference evidence="6 7" key="1">
    <citation type="submission" date="2019-06" db="EMBL/GenBank/DDBJ databases">
        <title>Sequencing the genomes of 1000 actinobacteria strains.</title>
        <authorList>
            <person name="Klenk H.-P."/>
        </authorList>
    </citation>
    <scope>NUCLEOTIDE SEQUENCE [LARGE SCALE GENOMIC DNA]</scope>
    <source>
        <strain evidence="6 7">DSM 102131</strain>
    </source>
</reference>
<proteinExistence type="predicted"/>
<dbReference type="GO" id="GO:0005524">
    <property type="term" value="F:ATP binding"/>
    <property type="evidence" value="ECO:0007669"/>
    <property type="project" value="UniProtKB-KW"/>
</dbReference>
<dbReference type="PROSITE" id="PS50893">
    <property type="entry name" value="ABC_TRANSPORTER_2"/>
    <property type="match status" value="1"/>
</dbReference>
<evidence type="ECO:0000256" key="2">
    <source>
        <dbReference type="ARBA" id="ARBA00022741"/>
    </source>
</evidence>
<keyword evidence="7" id="KW-1185">Reference proteome</keyword>